<dbReference type="EMBL" id="SUNH01000013">
    <property type="protein sequence ID" value="TJZ84183.1"/>
    <property type="molecule type" value="Genomic_DNA"/>
</dbReference>
<accession>A0A4U0QQG1</accession>
<keyword evidence="3" id="KW-1185">Reference proteome</keyword>
<dbReference type="AlphaFoldDB" id="A0A4U0QQG1"/>
<reference evidence="2 3" key="1">
    <citation type="submission" date="2019-04" db="EMBL/GenBank/DDBJ databases">
        <authorList>
            <person name="Li J."/>
        </authorList>
    </citation>
    <scope>NUCLEOTIDE SEQUENCE [LARGE SCALE GENOMIC DNA]</scope>
    <source>
        <strain evidence="2 3">CCTCC AB2016182</strain>
    </source>
</reference>
<gene>
    <name evidence="2" type="ORF">FA740_10090</name>
</gene>
<evidence type="ECO:0000313" key="2">
    <source>
        <dbReference type="EMBL" id="TJZ84183.1"/>
    </source>
</evidence>
<sequence length="159" mass="16373">MTAATRTTGAVAALLVLLGLGLFGQAGWLAALLLGVLTGILLAALLHWLVDQGPAPMDGTAFAPPVVQVAQPVAVAAPAVPEVPQDDLPQDDLRAIRGIGPKVAEGLNQVGVTRLDQIAAWDDAQIDRIAVEIGRGAARIRNDDWVGQARALIADRAGA</sequence>
<name>A0A4U0QQG1_9RHOB</name>
<protein>
    <recommendedName>
        <fullName evidence="4">Helix-hairpin-helix domain-containing protein</fullName>
    </recommendedName>
</protein>
<keyword evidence="1" id="KW-1133">Transmembrane helix</keyword>
<dbReference type="Proteomes" id="UP000306223">
    <property type="component" value="Unassembled WGS sequence"/>
</dbReference>
<keyword evidence="1" id="KW-0812">Transmembrane</keyword>
<feature type="transmembrane region" description="Helical" evidence="1">
    <location>
        <begin position="29"/>
        <end position="50"/>
    </location>
</feature>
<evidence type="ECO:0008006" key="4">
    <source>
        <dbReference type="Google" id="ProtNLM"/>
    </source>
</evidence>
<dbReference type="RefSeq" id="WP_136856653.1">
    <property type="nucleotide sequence ID" value="NZ_SUNH01000013.1"/>
</dbReference>
<dbReference type="Gene3D" id="1.10.150.20">
    <property type="entry name" value="5' to 3' exonuclease, C-terminal subdomain"/>
    <property type="match status" value="1"/>
</dbReference>
<dbReference type="OrthoDB" id="9807941at2"/>
<organism evidence="2 3">
    <name type="scientific">Paracoccus hibiscisoli</name>
    <dbReference type="NCBI Taxonomy" id="2023261"/>
    <lineage>
        <taxon>Bacteria</taxon>
        <taxon>Pseudomonadati</taxon>
        <taxon>Pseudomonadota</taxon>
        <taxon>Alphaproteobacteria</taxon>
        <taxon>Rhodobacterales</taxon>
        <taxon>Paracoccaceae</taxon>
        <taxon>Paracoccus</taxon>
    </lineage>
</organism>
<evidence type="ECO:0000313" key="3">
    <source>
        <dbReference type="Proteomes" id="UP000306223"/>
    </source>
</evidence>
<evidence type="ECO:0000256" key="1">
    <source>
        <dbReference type="SAM" id="Phobius"/>
    </source>
</evidence>
<proteinExistence type="predicted"/>
<keyword evidence="1" id="KW-0472">Membrane</keyword>
<comment type="caution">
    <text evidence="2">The sequence shown here is derived from an EMBL/GenBank/DDBJ whole genome shotgun (WGS) entry which is preliminary data.</text>
</comment>
<feature type="transmembrane region" description="Helical" evidence="1">
    <location>
        <begin position="7"/>
        <end position="23"/>
    </location>
</feature>